<comment type="caution">
    <text evidence="1">The sequence shown here is derived from an EMBL/GenBank/DDBJ whole genome shotgun (WGS) entry which is preliminary data.</text>
</comment>
<sequence>MLDILSPTELPDGFAYPDIFVRAAESGLTSLEPWWLLEGDNLRARHSGLKERFPDRALVPFARREDNDDVACWDLENGKVCIIHDFSSPGREERGSFESFTDWLRAALEDFIEFE</sequence>
<protein>
    <recommendedName>
        <fullName evidence="3">SMI1/KNR4 family protein</fullName>
    </recommendedName>
</protein>
<dbReference type="RefSeq" id="WP_164434432.1">
    <property type="nucleotide sequence ID" value="NZ_JAAIKT010000067.1"/>
</dbReference>
<keyword evidence="2" id="KW-1185">Reference proteome</keyword>
<name>A0A6G4AQR9_9ACTN</name>
<dbReference type="SUPFAM" id="SSF160631">
    <property type="entry name" value="SMI1/KNR4-like"/>
    <property type="match status" value="1"/>
</dbReference>
<gene>
    <name evidence="1" type="ORF">G4H13_37110</name>
</gene>
<reference evidence="1" key="1">
    <citation type="submission" date="2020-02" db="EMBL/GenBank/DDBJ databases">
        <title>A new Streptomyces sp. for controlling soil-borne diseases.</title>
        <authorList>
            <person name="Li X."/>
            <person name="Tian Y."/>
            <person name="Gao K."/>
        </authorList>
    </citation>
    <scope>NUCLEOTIDE SEQUENCE [LARGE SCALE GENOMIC DNA]</scope>
    <source>
        <strain evidence="1">0250</strain>
    </source>
</reference>
<dbReference type="InterPro" id="IPR037883">
    <property type="entry name" value="Knr4/Smi1-like_sf"/>
</dbReference>
<dbReference type="EMBL" id="JAAIKT010000067">
    <property type="protein sequence ID" value="NEW75826.1"/>
    <property type="molecule type" value="Genomic_DNA"/>
</dbReference>
<evidence type="ECO:0000313" key="2">
    <source>
        <dbReference type="Proteomes" id="UP000476310"/>
    </source>
</evidence>
<proteinExistence type="predicted"/>
<evidence type="ECO:0008006" key="3">
    <source>
        <dbReference type="Google" id="ProtNLM"/>
    </source>
</evidence>
<dbReference type="AlphaFoldDB" id="A0A6G4AQR9"/>
<accession>A0A6G4AQR9</accession>
<evidence type="ECO:0000313" key="1">
    <source>
        <dbReference type="EMBL" id="NEW75826.1"/>
    </source>
</evidence>
<dbReference type="Proteomes" id="UP000476310">
    <property type="component" value="Unassembled WGS sequence"/>
</dbReference>
<organism evidence="1 2">
    <name type="scientific">Streptomyces rhizosphaericus</name>
    <dbReference type="NCBI Taxonomy" id="114699"/>
    <lineage>
        <taxon>Bacteria</taxon>
        <taxon>Bacillati</taxon>
        <taxon>Actinomycetota</taxon>
        <taxon>Actinomycetes</taxon>
        <taxon>Kitasatosporales</taxon>
        <taxon>Streptomycetaceae</taxon>
        <taxon>Streptomyces</taxon>
        <taxon>Streptomyces violaceusniger group</taxon>
    </lineage>
</organism>